<protein>
    <submittedName>
        <fullName evidence="1">Uncharacterized protein</fullName>
    </submittedName>
</protein>
<dbReference type="EMBL" id="AMYD01003780">
    <property type="protein sequence ID" value="EQB45254.1"/>
    <property type="molecule type" value="Genomic_DNA"/>
</dbReference>
<sequence>MAVRLGSLPPTGSVEAACADDDFYDNAGKSVFD</sequence>
<dbReference type="Proteomes" id="UP000015530">
    <property type="component" value="Unassembled WGS sequence"/>
</dbReference>
<reference evidence="2" key="1">
    <citation type="journal article" date="2013" name="Mol. Plant Microbe Interact.">
        <title>Global aspects of pacC regulation of pathogenicity genes in Colletotrichum gloeosporioides as revealed by transcriptome analysis.</title>
        <authorList>
            <person name="Alkan N."/>
            <person name="Meng X."/>
            <person name="Friedlander G."/>
            <person name="Reuveni E."/>
            <person name="Sukno S."/>
            <person name="Sherman A."/>
            <person name="Thon M."/>
            <person name="Fluhr R."/>
            <person name="Prusky D."/>
        </authorList>
    </citation>
    <scope>NUCLEOTIDE SEQUENCE [LARGE SCALE GENOMIC DNA]</scope>
    <source>
        <strain evidence="2">Cg-14</strain>
    </source>
</reference>
<name>T0K0K0_COLGC</name>
<gene>
    <name evidence="1" type="ORF">CGLO_15899</name>
</gene>
<organism evidence="1 2">
    <name type="scientific">Colletotrichum gloeosporioides (strain Cg-14)</name>
    <name type="common">Anthracnose fungus</name>
    <name type="synonym">Glomerella cingulata</name>
    <dbReference type="NCBI Taxonomy" id="1237896"/>
    <lineage>
        <taxon>Eukaryota</taxon>
        <taxon>Fungi</taxon>
        <taxon>Dikarya</taxon>
        <taxon>Ascomycota</taxon>
        <taxon>Pezizomycotina</taxon>
        <taxon>Sordariomycetes</taxon>
        <taxon>Hypocreomycetidae</taxon>
        <taxon>Glomerellales</taxon>
        <taxon>Glomerellaceae</taxon>
        <taxon>Colletotrichum</taxon>
        <taxon>Colletotrichum gloeosporioides species complex</taxon>
    </lineage>
</organism>
<evidence type="ECO:0000313" key="2">
    <source>
        <dbReference type="Proteomes" id="UP000015530"/>
    </source>
</evidence>
<dbReference type="AlphaFoldDB" id="T0K0K0"/>
<evidence type="ECO:0000313" key="1">
    <source>
        <dbReference type="EMBL" id="EQB45254.1"/>
    </source>
</evidence>
<comment type="caution">
    <text evidence="1">The sequence shown here is derived from an EMBL/GenBank/DDBJ whole genome shotgun (WGS) entry which is preliminary data.</text>
</comment>
<proteinExistence type="predicted"/>
<dbReference type="HOGENOM" id="CLU_3384717_0_0_1"/>
<accession>T0K0K0</accession>